<evidence type="ECO:0000313" key="2">
    <source>
        <dbReference type="Proteomes" id="UP000054375"/>
    </source>
</evidence>
<dbReference type="Proteomes" id="UP000054375">
    <property type="component" value="Unassembled WGS sequence"/>
</dbReference>
<proteinExistence type="predicted"/>
<evidence type="ECO:0008006" key="3">
    <source>
        <dbReference type="Google" id="ProtNLM"/>
    </source>
</evidence>
<dbReference type="InterPro" id="IPR004401">
    <property type="entry name" value="YbaB/EbfC"/>
</dbReference>
<dbReference type="InterPro" id="IPR036894">
    <property type="entry name" value="YbaB-like_sf"/>
</dbReference>
<dbReference type="SUPFAM" id="SSF82607">
    <property type="entry name" value="YbaB-like"/>
    <property type="match status" value="1"/>
</dbReference>
<dbReference type="GO" id="GO:0003677">
    <property type="term" value="F:DNA binding"/>
    <property type="evidence" value="ECO:0007669"/>
    <property type="project" value="InterPro"/>
</dbReference>
<evidence type="ECO:0000313" key="1">
    <source>
        <dbReference type="EMBL" id="KUN59164.1"/>
    </source>
</evidence>
<reference evidence="1 2" key="1">
    <citation type="submission" date="2015-10" db="EMBL/GenBank/DDBJ databases">
        <title>Draft genome sequence of Streptomyces griseorubiginosus DSM 40469, type strain for the species Streptomyces griseorubiginosus.</title>
        <authorList>
            <person name="Ruckert C."/>
            <person name="Winkler A."/>
            <person name="Kalinowski J."/>
            <person name="Kampfer P."/>
            <person name="Glaeser S."/>
        </authorList>
    </citation>
    <scope>NUCLEOTIDE SEQUENCE [LARGE SCALE GENOMIC DNA]</scope>
    <source>
        <strain evidence="1 2">DSM 40469</strain>
    </source>
</reference>
<dbReference type="Pfam" id="PF02575">
    <property type="entry name" value="YbaB_DNA_bd"/>
    <property type="match status" value="1"/>
</dbReference>
<accession>A0A101RP86</accession>
<protein>
    <recommendedName>
        <fullName evidence="3">YbaB/EbfC DNA-binding family protein</fullName>
    </recommendedName>
</protein>
<dbReference type="RefSeq" id="WP_062246297.1">
    <property type="nucleotide sequence ID" value="NZ_JBPJFL010000003.1"/>
</dbReference>
<keyword evidence="2" id="KW-1185">Reference proteome</keyword>
<gene>
    <name evidence="1" type="ORF">AQJ54_40445</name>
</gene>
<dbReference type="EMBL" id="LMWV01000039">
    <property type="protein sequence ID" value="KUN59164.1"/>
    <property type="molecule type" value="Genomic_DNA"/>
</dbReference>
<name>A0A101RP86_9ACTN</name>
<sequence length="146" mass="15732">MPSPYDQQIEDLLTEYRSAREQAVDTHRRISEIEATATAPRRSVKVTVGAQGQVTALEFPTSAYRTMAGKELSKVIVSTLEKARAKALEQVMETALGPLLGGLTPAALARGDIDPRALIPEDVRMPDAVRAYIEQGLGATKAGGRE</sequence>
<comment type="caution">
    <text evidence="1">The sequence shown here is derived from an EMBL/GenBank/DDBJ whole genome shotgun (WGS) entry which is preliminary data.</text>
</comment>
<organism evidence="1 2">
    <name type="scientific">Streptomyces griseorubiginosus</name>
    <dbReference type="NCBI Taxonomy" id="67304"/>
    <lineage>
        <taxon>Bacteria</taxon>
        <taxon>Bacillati</taxon>
        <taxon>Actinomycetota</taxon>
        <taxon>Actinomycetes</taxon>
        <taxon>Kitasatosporales</taxon>
        <taxon>Streptomycetaceae</taxon>
        <taxon>Streptomyces</taxon>
    </lineage>
</organism>
<dbReference type="Gene3D" id="3.30.1310.10">
    <property type="entry name" value="Nucleoid-associated protein YbaB-like domain"/>
    <property type="match status" value="1"/>
</dbReference>
<dbReference type="AlphaFoldDB" id="A0A101RP86"/>